<organism evidence="2 3">
    <name type="scientific">Coprinopsis cinerea (strain Okayama-7 / 130 / ATCC MYA-4618 / FGSC 9003)</name>
    <name type="common">Inky cap fungus</name>
    <name type="synonym">Hormographiella aspergillata</name>
    <dbReference type="NCBI Taxonomy" id="240176"/>
    <lineage>
        <taxon>Eukaryota</taxon>
        <taxon>Fungi</taxon>
        <taxon>Dikarya</taxon>
        <taxon>Basidiomycota</taxon>
        <taxon>Agaricomycotina</taxon>
        <taxon>Agaricomycetes</taxon>
        <taxon>Agaricomycetidae</taxon>
        <taxon>Agaricales</taxon>
        <taxon>Agaricineae</taxon>
        <taxon>Psathyrellaceae</taxon>
        <taxon>Coprinopsis</taxon>
    </lineage>
</organism>
<sequence>MTSVEQTTSVTVLGHSHLRFHEFVGQTPADILRDLECQKEGESGWAGTKFMALFCVMSVIVASLCFIAFAGVLMGILGPALSEVHTVAISLHFICYIILVTVGLLSVYGIAKEKRSFQSSYCAALVGHIFFAIGSGAFCLAILFNPLPGKQGLDQLNSCLAIKHTIATHFCKRDMVAKGTALSLFLGMWCLEALSFYAVNRFVMDLDVRQKDKSKERAAGDEWDAYYC</sequence>
<keyword evidence="1" id="KW-0472">Membrane</keyword>
<dbReference type="STRING" id="240176.A8NNF6"/>
<gene>
    <name evidence="2" type="ORF">CC1G_06526</name>
</gene>
<feature type="transmembrane region" description="Helical" evidence="1">
    <location>
        <begin position="182"/>
        <end position="203"/>
    </location>
</feature>
<protein>
    <recommendedName>
        <fullName evidence="4">MARVEL domain-containing protein</fullName>
    </recommendedName>
</protein>
<keyword evidence="1" id="KW-1133">Transmembrane helix</keyword>
<reference evidence="2 3" key="1">
    <citation type="journal article" date="2010" name="Proc. Natl. Acad. Sci. U.S.A.">
        <title>Insights into evolution of multicellular fungi from the assembled chromosomes of the mushroom Coprinopsis cinerea (Coprinus cinereus).</title>
        <authorList>
            <person name="Stajich J.E."/>
            <person name="Wilke S.K."/>
            <person name="Ahren D."/>
            <person name="Au C.H."/>
            <person name="Birren B.W."/>
            <person name="Borodovsky M."/>
            <person name="Burns C."/>
            <person name="Canback B."/>
            <person name="Casselton L.A."/>
            <person name="Cheng C.K."/>
            <person name="Deng J."/>
            <person name="Dietrich F.S."/>
            <person name="Fargo D.C."/>
            <person name="Farman M.L."/>
            <person name="Gathman A.C."/>
            <person name="Goldberg J."/>
            <person name="Guigo R."/>
            <person name="Hoegger P.J."/>
            <person name="Hooker J.B."/>
            <person name="Huggins A."/>
            <person name="James T.Y."/>
            <person name="Kamada T."/>
            <person name="Kilaru S."/>
            <person name="Kodira C."/>
            <person name="Kues U."/>
            <person name="Kupfer D."/>
            <person name="Kwan H.S."/>
            <person name="Lomsadze A."/>
            <person name="Li W."/>
            <person name="Lilly W.W."/>
            <person name="Ma L.J."/>
            <person name="Mackey A.J."/>
            <person name="Manning G."/>
            <person name="Martin F."/>
            <person name="Muraguchi H."/>
            <person name="Natvig D.O."/>
            <person name="Palmerini H."/>
            <person name="Ramesh M.A."/>
            <person name="Rehmeyer C.J."/>
            <person name="Roe B.A."/>
            <person name="Shenoy N."/>
            <person name="Stanke M."/>
            <person name="Ter-Hovhannisyan V."/>
            <person name="Tunlid A."/>
            <person name="Velagapudi R."/>
            <person name="Vision T.J."/>
            <person name="Zeng Q."/>
            <person name="Zolan M.E."/>
            <person name="Pukkila P.J."/>
        </authorList>
    </citation>
    <scope>NUCLEOTIDE SEQUENCE [LARGE SCALE GENOMIC DNA]</scope>
    <source>
        <strain evidence="3">Okayama-7 / 130 / ATCC MYA-4618 / FGSC 9003</strain>
    </source>
</reference>
<feature type="transmembrane region" description="Helical" evidence="1">
    <location>
        <begin position="89"/>
        <end position="111"/>
    </location>
</feature>
<dbReference type="GeneID" id="6011650"/>
<dbReference type="OMA" id="CFCIPAR"/>
<dbReference type="InParanoid" id="A8NNF6"/>
<dbReference type="VEuPathDB" id="FungiDB:CC1G_06526"/>
<name>A8NNF6_COPC7</name>
<feature type="transmembrane region" description="Helical" evidence="1">
    <location>
        <begin position="50"/>
        <end position="77"/>
    </location>
</feature>
<dbReference type="AlphaFoldDB" id="A8NNF6"/>
<dbReference type="EMBL" id="AACS02000012">
    <property type="protein sequence ID" value="EAU86765.1"/>
    <property type="molecule type" value="Genomic_DNA"/>
</dbReference>
<dbReference type="Proteomes" id="UP000001861">
    <property type="component" value="Unassembled WGS sequence"/>
</dbReference>
<evidence type="ECO:0008006" key="4">
    <source>
        <dbReference type="Google" id="ProtNLM"/>
    </source>
</evidence>
<proteinExistence type="predicted"/>
<dbReference type="OrthoDB" id="3239304at2759"/>
<evidence type="ECO:0000256" key="1">
    <source>
        <dbReference type="SAM" id="Phobius"/>
    </source>
</evidence>
<feature type="transmembrane region" description="Helical" evidence="1">
    <location>
        <begin position="123"/>
        <end position="144"/>
    </location>
</feature>
<evidence type="ECO:0000313" key="2">
    <source>
        <dbReference type="EMBL" id="EAU86765.1"/>
    </source>
</evidence>
<comment type="caution">
    <text evidence="2">The sequence shown here is derived from an EMBL/GenBank/DDBJ whole genome shotgun (WGS) entry which is preliminary data.</text>
</comment>
<keyword evidence="1" id="KW-0812">Transmembrane</keyword>
<keyword evidence="3" id="KW-1185">Reference proteome</keyword>
<accession>A8NNF6</accession>
<dbReference type="KEGG" id="cci:CC1G_06526"/>
<evidence type="ECO:0000313" key="3">
    <source>
        <dbReference type="Proteomes" id="UP000001861"/>
    </source>
</evidence>
<dbReference type="RefSeq" id="XP_001835123.1">
    <property type="nucleotide sequence ID" value="XM_001835071.2"/>
</dbReference>